<accession>A0A2P2JD50</accession>
<organism evidence="1">
    <name type="scientific">Rhizophora mucronata</name>
    <name type="common">Asiatic mangrove</name>
    <dbReference type="NCBI Taxonomy" id="61149"/>
    <lineage>
        <taxon>Eukaryota</taxon>
        <taxon>Viridiplantae</taxon>
        <taxon>Streptophyta</taxon>
        <taxon>Embryophyta</taxon>
        <taxon>Tracheophyta</taxon>
        <taxon>Spermatophyta</taxon>
        <taxon>Magnoliopsida</taxon>
        <taxon>eudicotyledons</taxon>
        <taxon>Gunneridae</taxon>
        <taxon>Pentapetalae</taxon>
        <taxon>rosids</taxon>
        <taxon>fabids</taxon>
        <taxon>Malpighiales</taxon>
        <taxon>Rhizophoraceae</taxon>
        <taxon>Rhizophora</taxon>
    </lineage>
</organism>
<proteinExistence type="predicted"/>
<evidence type="ECO:0000313" key="1">
    <source>
        <dbReference type="EMBL" id="MBW91401.1"/>
    </source>
</evidence>
<dbReference type="EMBL" id="GGEC01010918">
    <property type="protein sequence ID" value="MBW91401.1"/>
    <property type="molecule type" value="Transcribed_RNA"/>
</dbReference>
<name>A0A2P2JD50_RHIMU</name>
<sequence length="29" mass="3479">MYSHTANLTIITIQNTQFARYNLNTHKQR</sequence>
<dbReference type="AlphaFoldDB" id="A0A2P2JD50"/>
<reference evidence="1" key="1">
    <citation type="submission" date="2018-02" db="EMBL/GenBank/DDBJ databases">
        <title>Rhizophora mucronata_Transcriptome.</title>
        <authorList>
            <person name="Meera S.P."/>
            <person name="Sreeshan A."/>
            <person name="Augustine A."/>
        </authorList>
    </citation>
    <scope>NUCLEOTIDE SEQUENCE</scope>
    <source>
        <tissue evidence="1">Leaf</tissue>
    </source>
</reference>
<protein>
    <submittedName>
        <fullName evidence="1">Uncharacterized protein</fullName>
    </submittedName>
</protein>